<sequence length="586" mass="67981">MDRITEAYLNDFQKEYSYPENIEKPKLFEYFVNHCIVSRLHSERFDVEDVSVGGSGDMAFDGAAIIVNNNLVFSKEEVDDLKNRLHGLDVKFVFIQSKTSSKFDSAEIGSFIFGVESFFKHGLPKHINESIKALRDLTDYIYKQSIDFVSNPSCLMYYVTNGRWENDSNLVHRIDAGIETLKKTELFESSKIEFIPIDADNLKIIYKELKNKVDKQINFEKHTIIPQIDGVSEAYIGILPCDEYLKLICSSDGSLLKSLFYDNVRDFQGDNPVNREVSETLRNNAIRNSFVLLNNGVTIVAKSIQKTGSVFTIRDFQIVNGCQTSHILYDKKASLDNSIYLPIKLIVTNDEEVTNRIIKATNRQTEVKTEAFLSLQPFQKALEDFYNSFTSEEDKEYRLYYERRSKQYENQILNKSKVVSITYQIKCFVSMFLDMPHSTHRYYGELLKAEEDKIFVDTHSFYPYYISCLTCHLWENAIRSDTINQRYKKFRYHILMVIRILLKGVDKSPLAKSKKSNSYYVDIHKVLKDPSQVAILFAQAISIIDTVERSDTYRKYTPADLTRLKNFSTRLIQSAIEYKSKVINDE</sequence>
<reference evidence="2 3" key="1">
    <citation type="submission" date="2015-09" db="EMBL/GenBank/DDBJ databases">
        <title>Aphanizomenon flos-aquae WA102.</title>
        <authorList>
            <person name="Driscoll C."/>
        </authorList>
    </citation>
    <scope>NUCLEOTIDE SEQUENCE [LARGE SCALE GENOMIC DNA]</scope>
    <source>
        <strain evidence="2">WA102</strain>
    </source>
</reference>
<dbReference type="Pfam" id="PF10592">
    <property type="entry name" value="AIPR"/>
    <property type="match status" value="1"/>
</dbReference>
<comment type="caution">
    <text evidence="2">The sequence shown here is derived from an EMBL/GenBank/DDBJ whole genome shotgun (WGS) entry which is preliminary data.</text>
</comment>
<name>A0A1B7X8J7_APHFL</name>
<evidence type="ECO:0000313" key="2">
    <source>
        <dbReference type="EMBL" id="OBQ45725.1"/>
    </source>
</evidence>
<dbReference type="InterPro" id="IPR018891">
    <property type="entry name" value="AIPR_C"/>
</dbReference>
<evidence type="ECO:0000259" key="1">
    <source>
        <dbReference type="Pfam" id="PF10592"/>
    </source>
</evidence>
<feature type="domain" description="Abortive phage infection protein C-terminal" evidence="1">
    <location>
        <begin position="260"/>
        <end position="523"/>
    </location>
</feature>
<dbReference type="Proteomes" id="UP000092093">
    <property type="component" value="Unassembled WGS sequence"/>
</dbReference>
<evidence type="ECO:0000313" key="3">
    <source>
        <dbReference type="Proteomes" id="UP000092093"/>
    </source>
</evidence>
<protein>
    <recommendedName>
        <fullName evidence="1">Abortive phage infection protein C-terminal domain-containing protein</fullName>
    </recommendedName>
</protein>
<dbReference type="PATRIC" id="fig|1710896.3.peg.117"/>
<dbReference type="EMBL" id="LJOW01000001">
    <property type="protein sequence ID" value="OBQ45725.1"/>
    <property type="molecule type" value="Genomic_DNA"/>
</dbReference>
<accession>A0A1B7X8J7</accession>
<dbReference type="AlphaFoldDB" id="A0A1B7X8J7"/>
<organism evidence="2 3">
    <name type="scientific">Aphanizomenon flos-aquae WA102</name>
    <dbReference type="NCBI Taxonomy" id="1710896"/>
    <lineage>
        <taxon>Bacteria</taxon>
        <taxon>Bacillati</taxon>
        <taxon>Cyanobacteriota</taxon>
        <taxon>Cyanophyceae</taxon>
        <taxon>Nostocales</taxon>
        <taxon>Aphanizomenonaceae</taxon>
        <taxon>Aphanizomenon</taxon>
    </lineage>
</organism>
<proteinExistence type="predicted"/>
<gene>
    <name evidence="2" type="ORF">AN484_00525</name>
</gene>